<protein>
    <submittedName>
        <fullName evidence="4">VWFA domain-containing protein</fullName>
    </submittedName>
</protein>
<keyword evidence="3" id="KW-1185">Reference proteome</keyword>
<dbReference type="PANTHER" id="PTHR45751:SF11">
    <property type="entry name" value="COPINE FAMILY PROTEIN 2"/>
    <property type="match status" value="1"/>
</dbReference>
<evidence type="ECO:0000259" key="1">
    <source>
        <dbReference type="SMART" id="SM00327"/>
    </source>
</evidence>
<dbReference type="CDD" id="cd01459">
    <property type="entry name" value="vWA_copine_like"/>
    <property type="match status" value="1"/>
</dbReference>
<feature type="domain" description="VWFA" evidence="1">
    <location>
        <begin position="1203"/>
        <end position="1396"/>
    </location>
</feature>
<evidence type="ECO:0000313" key="4">
    <source>
        <dbReference type="WBParaSite" id="TCLT_0000428001-mRNA-1"/>
    </source>
</evidence>
<dbReference type="InterPro" id="IPR010734">
    <property type="entry name" value="Copine_C"/>
</dbReference>
<dbReference type="GO" id="GO:0016567">
    <property type="term" value="P:protein ubiquitination"/>
    <property type="evidence" value="ECO:0007669"/>
    <property type="project" value="TreeGrafter"/>
</dbReference>
<dbReference type="STRING" id="103827.A0A0N5CVE9"/>
<evidence type="ECO:0000313" key="3">
    <source>
        <dbReference type="Proteomes" id="UP000276776"/>
    </source>
</evidence>
<dbReference type="Proteomes" id="UP000276776">
    <property type="component" value="Unassembled WGS sequence"/>
</dbReference>
<reference evidence="2 3" key="2">
    <citation type="submission" date="2018-11" db="EMBL/GenBank/DDBJ databases">
        <authorList>
            <consortium name="Pathogen Informatics"/>
        </authorList>
    </citation>
    <scope>NUCLEOTIDE SEQUENCE [LARGE SCALE GENOMIC DNA]</scope>
</reference>
<dbReference type="WBParaSite" id="TCLT_0000428001-mRNA-1">
    <property type="protein sequence ID" value="TCLT_0000428001-mRNA-1"/>
    <property type="gene ID" value="TCLT_0000428001"/>
</dbReference>
<dbReference type="GO" id="GO:0004842">
    <property type="term" value="F:ubiquitin-protein transferase activity"/>
    <property type="evidence" value="ECO:0007669"/>
    <property type="project" value="TreeGrafter"/>
</dbReference>
<dbReference type="SUPFAM" id="SSF53300">
    <property type="entry name" value="vWA-like"/>
    <property type="match status" value="1"/>
</dbReference>
<proteinExistence type="predicted"/>
<organism evidence="4">
    <name type="scientific">Thelazia callipaeda</name>
    <name type="common">Oriental eyeworm</name>
    <name type="synonym">Parasitic nematode</name>
    <dbReference type="NCBI Taxonomy" id="103827"/>
    <lineage>
        <taxon>Eukaryota</taxon>
        <taxon>Metazoa</taxon>
        <taxon>Ecdysozoa</taxon>
        <taxon>Nematoda</taxon>
        <taxon>Chromadorea</taxon>
        <taxon>Rhabditida</taxon>
        <taxon>Spirurina</taxon>
        <taxon>Spiruromorpha</taxon>
        <taxon>Thelazioidea</taxon>
        <taxon>Thelaziidae</taxon>
        <taxon>Thelazia</taxon>
    </lineage>
</organism>
<sequence>MLLSTFRVAEEMQEVRIDYVKNILAVDATSMCCKEVNKVCKVAAITDDNEYAYLQLFEQECESCMEMEIKLKRSQFCGHLCLTTLASQVNKVNGAQTLKNKNPVTGFCNFSLYWVQNKRYASALATPSEIIHTSAYLEKPASTFIISIIELDKAILKDKLRKPESEAILLTINLNNCSNTSKGISEKMVWLRRNGGTCTLTTTAATSERCQIMPMLKKRHEEVFCASVTIAIAENVIATPLITPQSEYEEVTLSSKHLFTFYRLDAYKTLASHNRGANVKLKLLETREETEFSTYQIKQEDAMEQVTTLLPEVYFGGRLVFVTFAATESAIDVIFQLISNAVSAMEVHLMKTVANEGIPQVYISQSAGLEENNQVVALECNDAVEHLAVSWKAANLAQVNFITAESSLKTENLVIQYQHTEENAKVKKTVNLALYGGQQSLGTRAAGEVMANKYYEFTSKHMTSVEVELMCKIIATVTPCTLNTQSSKFEISKQVYQIQKKLAAEKDTTRTFTVAHLQCITFKTKESMTEVETVTAQWQRCKTTSEIAYICLVEKRFGGTICLSTDFAQEVIVTCEVPLKAFFSVESASFIQSIAFQSMEHPILLTASSTELQNDTDCCLYHPPSICQSEITVHVSNQAGNIIKKLAESTVIFETITTHYQQSDVLHSFSGIIPEARYGGSLILNTLAITETSVIVNFNLISASCKHMEMEFICLHKNCIVENYHVLASTEKTTLTSIQLERVNNEVFNSVTVKHVPCKGNGLIVNFMESSDINEFNNFMLTSHAEAGVTAAITLKEPRYGGCAKLHTTYASEEIVSSNSILKKDMMKQQIELCKKTANWADSITFTSLACQEVGISISSTLGSVKQAYCETSKKLMIPNCEHEQKFDTRECTEVALVKNFTLQKSSTYKSALFTVRTKQVRGNCELQCKSPSEVCADLYKCLQSRLPLKQHAGVTLIISTVRKGLGVAMKVIETEETIFNAEVSFEKQNLAAINTYNETNVMSTEILPSIESVESDLREMDLRSHLYEVHERSDPQLFSAVFSSHSFQLDSVEQTLIRHEAELRAEKSRSNGEAEICNSEHAVERDNLTCEEQVDLNLRLIAEGDGEREEKIEKRVSFAAEVTEKTMAVEQQEPPKIVKKPMKKEQRLGYRNVLRQNEAPNFIPVRRNSLLLAMDLGSFHNIPHYKTLEDVIRGIRKAGLEYSNLIFGIDYTKSNKYQGERTFDGRNLHSLCSDEMNPYQQVIEIVGKTLSSFDADGVIPTYGFGDEESTDKSIFNLYDRNDVQAECNGFEEVLRVYNDKTPFIEMSGPTNFVPLIEQATTIVRQKQSYHILVIVADGQVTNEKINQKAIAAASRYPLSIIMVGVGDGPWNMMTRFDETLPKRMFDNFHFVDFHKVMFNAPNQEASFALNALMEIPDQYKAIKELGLLKNSQRG</sequence>
<gene>
    <name evidence="2" type="ORF">TCLT_LOCUS4269</name>
</gene>
<reference evidence="4" key="1">
    <citation type="submission" date="2016-04" db="UniProtKB">
        <authorList>
            <consortium name="WormBaseParasite"/>
        </authorList>
    </citation>
    <scope>IDENTIFICATION</scope>
</reference>
<dbReference type="OrthoDB" id="5855668at2759"/>
<dbReference type="Pfam" id="PF07002">
    <property type="entry name" value="Copine"/>
    <property type="match status" value="1"/>
</dbReference>
<dbReference type="SMART" id="SM00327">
    <property type="entry name" value="VWA"/>
    <property type="match status" value="1"/>
</dbReference>
<accession>A0A0N5CVE9</accession>
<dbReference type="InterPro" id="IPR052079">
    <property type="entry name" value="E3_ligase/Copine_domain"/>
</dbReference>
<dbReference type="InterPro" id="IPR002035">
    <property type="entry name" value="VWF_A"/>
</dbReference>
<name>A0A0N5CVE9_THECL</name>
<evidence type="ECO:0000313" key="2">
    <source>
        <dbReference type="EMBL" id="VDN01357.1"/>
    </source>
</evidence>
<dbReference type="PANTHER" id="PTHR45751">
    <property type="entry name" value="COPINE FAMILY PROTEIN 1"/>
    <property type="match status" value="1"/>
</dbReference>
<dbReference type="InterPro" id="IPR036465">
    <property type="entry name" value="vWFA_dom_sf"/>
</dbReference>
<dbReference type="GO" id="GO:0005634">
    <property type="term" value="C:nucleus"/>
    <property type="evidence" value="ECO:0007669"/>
    <property type="project" value="TreeGrafter"/>
</dbReference>
<dbReference type="EMBL" id="UYYF01004282">
    <property type="protein sequence ID" value="VDN01357.1"/>
    <property type="molecule type" value="Genomic_DNA"/>
</dbReference>